<gene>
    <name evidence="3" type="ORF">I6G68_07250</name>
    <name evidence="2" type="ORF">ODY43_03640</name>
</gene>
<evidence type="ECO:0000313" key="4">
    <source>
        <dbReference type="Proteomes" id="UP000594771"/>
    </source>
</evidence>
<dbReference type="EMBL" id="JAOTML010000003">
    <property type="protein sequence ID" value="MCY3053074.1"/>
    <property type="molecule type" value="Genomic_DNA"/>
</dbReference>
<evidence type="ECO:0000256" key="1">
    <source>
        <dbReference type="SAM" id="Phobius"/>
    </source>
</evidence>
<feature type="transmembrane region" description="Helical" evidence="1">
    <location>
        <begin position="100"/>
        <end position="122"/>
    </location>
</feature>
<evidence type="ECO:0000313" key="3">
    <source>
        <dbReference type="EMBL" id="QPS01155.1"/>
    </source>
</evidence>
<keyword evidence="5" id="KW-1185">Reference proteome</keyword>
<dbReference type="EMBL" id="CP065662">
    <property type="protein sequence ID" value="QPS01155.1"/>
    <property type="molecule type" value="Genomic_DNA"/>
</dbReference>
<dbReference type="Pfam" id="PF11877">
    <property type="entry name" value="DUF3397"/>
    <property type="match status" value="1"/>
</dbReference>
<organism evidence="3 4">
    <name type="scientific">Aerococcus urinae</name>
    <dbReference type="NCBI Taxonomy" id="1376"/>
    <lineage>
        <taxon>Bacteria</taxon>
        <taxon>Bacillati</taxon>
        <taxon>Bacillota</taxon>
        <taxon>Bacilli</taxon>
        <taxon>Lactobacillales</taxon>
        <taxon>Aerococcaceae</taxon>
        <taxon>Aerococcus</taxon>
    </lineage>
</organism>
<evidence type="ECO:0000313" key="5">
    <source>
        <dbReference type="Proteomes" id="UP001069145"/>
    </source>
</evidence>
<keyword evidence="1" id="KW-0812">Transmembrane</keyword>
<reference evidence="2" key="2">
    <citation type="submission" date="2022-09" db="EMBL/GenBank/DDBJ databases">
        <title>Aerococcus urinae taxonomy study.</title>
        <authorList>
            <person name="Christensen J."/>
            <person name="Senneby E."/>
        </authorList>
    </citation>
    <scope>NUCLEOTIDE SEQUENCE</scope>
    <source>
        <strain evidence="2">NLD-066-U95</strain>
    </source>
</reference>
<dbReference type="KEGG" id="aun:AWM73_02800"/>
<keyword evidence="1" id="KW-1133">Transmembrane helix</keyword>
<dbReference type="InterPro" id="IPR024515">
    <property type="entry name" value="DUF3397"/>
</dbReference>
<feature type="transmembrane region" description="Helical" evidence="1">
    <location>
        <begin position="6"/>
        <end position="24"/>
    </location>
</feature>
<accession>A0A0X8FDV6</accession>
<proteinExistence type="predicted"/>
<feature type="transmembrane region" description="Helical" evidence="1">
    <location>
        <begin position="59"/>
        <end position="79"/>
    </location>
</feature>
<dbReference type="RefSeq" id="WP_060777990.1">
    <property type="nucleotide sequence ID" value="NZ_CAJHLF010000003.1"/>
</dbReference>
<name>A0A0X8FDV6_9LACT</name>
<sequence length="123" mass="15031">MSFSWTEIIIYLLPFLTLFLALYFRQYLNDGRHIHLLPIDVMHPILWLCFHYLTETIFYFSLLPLYFIILGILGLWGLYQEEKGERAFRWTRFFRKLSKRLFVLTSISYLLMLIVRFIQVIIK</sequence>
<reference evidence="3 4" key="1">
    <citation type="submission" date="2020-12" db="EMBL/GenBank/DDBJ databases">
        <title>FDA dAtabase for Regulatory Grade micrObial Sequences (FDA-ARGOS): Supporting development and validation of Infectious Disease Dx tests.</title>
        <authorList>
            <person name="Sproer C."/>
            <person name="Gronow S."/>
            <person name="Severitt S."/>
            <person name="Schroder I."/>
            <person name="Tallon L."/>
            <person name="Sadzewicz L."/>
            <person name="Zhao X."/>
            <person name="Boylan J."/>
            <person name="Ott S."/>
            <person name="Bowen H."/>
            <person name="Vavikolanu K."/>
            <person name="Mehta A."/>
            <person name="Aluvathingal J."/>
            <person name="Nadendla S."/>
            <person name="Lowell S."/>
            <person name="Myers T."/>
            <person name="Yan Y."/>
            <person name="Sichtig H."/>
        </authorList>
    </citation>
    <scope>NUCLEOTIDE SEQUENCE [LARGE SCALE GENOMIC DNA]</scope>
    <source>
        <strain evidence="3 4">FDAARGOS_911</strain>
    </source>
</reference>
<dbReference type="Proteomes" id="UP000594771">
    <property type="component" value="Chromosome"/>
</dbReference>
<evidence type="ECO:0000313" key="2">
    <source>
        <dbReference type="EMBL" id="MCY3053074.1"/>
    </source>
</evidence>
<dbReference type="Proteomes" id="UP001069145">
    <property type="component" value="Unassembled WGS sequence"/>
</dbReference>
<protein>
    <submittedName>
        <fullName evidence="3">DUF3397 domain-containing protein</fullName>
    </submittedName>
</protein>
<dbReference type="OrthoDB" id="2136236at2"/>
<dbReference type="AlphaFoldDB" id="A0A0X8FDV6"/>
<keyword evidence="1" id="KW-0472">Membrane</keyword>
<dbReference type="GeneID" id="35768501"/>